<proteinExistence type="predicted"/>
<name>A0ABW8VGM9_9PROT</name>
<evidence type="ECO:0000313" key="1">
    <source>
        <dbReference type="EMBL" id="MFL7903587.1"/>
    </source>
</evidence>
<comment type="caution">
    <text evidence="1">The sequence shown here is derived from an EMBL/GenBank/DDBJ whole genome shotgun (WGS) entry which is preliminary data.</text>
</comment>
<protein>
    <submittedName>
        <fullName evidence="1">Uncharacterized protein</fullName>
    </submittedName>
</protein>
<dbReference type="RefSeq" id="WP_407824947.1">
    <property type="nucleotide sequence ID" value="NZ_JBJLSN010000034.1"/>
</dbReference>
<gene>
    <name evidence="1" type="ORF">ACJ41P_20800</name>
</gene>
<dbReference type="EMBL" id="JBJLSN010000034">
    <property type="protein sequence ID" value="MFL7903587.1"/>
    <property type="molecule type" value="Genomic_DNA"/>
</dbReference>
<dbReference type="Proteomes" id="UP001628281">
    <property type="component" value="Unassembled WGS sequence"/>
</dbReference>
<reference evidence="1 2" key="1">
    <citation type="submission" date="2024-11" db="EMBL/GenBank/DDBJ databases">
        <title>Draft genome sequences of two bacteria associated to sugarcane roots in Colombia.</title>
        <authorList>
            <person name="Pardo-Diaz S."/>
            <person name="Masmela-Mendoza J."/>
            <person name="Delgadillo-Duran P."/>
            <person name="Bautista E.J."/>
            <person name="Rojas-Tapias D.F."/>
        </authorList>
    </citation>
    <scope>NUCLEOTIDE SEQUENCE [LARGE SCALE GENOMIC DNA]</scope>
    <source>
        <strain evidence="1 2">Ap18</strain>
    </source>
</reference>
<sequence>MSFQCRCLLIREGEAPIWSEKSFRLPPSRGDGVQFEENGTPFTFQVTEILHTLSLDGVDFALILTEVPGSRGKPFRVLFEDQARTTGTSSSSVV</sequence>
<accession>A0ABW8VGM9</accession>
<keyword evidence="2" id="KW-1185">Reference proteome</keyword>
<evidence type="ECO:0000313" key="2">
    <source>
        <dbReference type="Proteomes" id="UP001628281"/>
    </source>
</evidence>
<organism evidence="1 2">
    <name type="scientific">Azospirillum argentinense</name>
    <dbReference type="NCBI Taxonomy" id="2970906"/>
    <lineage>
        <taxon>Bacteria</taxon>
        <taxon>Pseudomonadati</taxon>
        <taxon>Pseudomonadota</taxon>
        <taxon>Alphaproteobacteria</taxon>
        <taxon>Rhodospirillales</taxon>
        <taxon>Azospirillaceae</taxon>
        <taxon>Azospirillum</taxon>
    </lineage>
</organism>